<evidence type="ECO:0000313" key="11">
    <source>
        <dbReference type="EMBL" id="AEF86443.1"/>
    </source>
</evidence>
<keyword evidence="2" id="KW-0813">Transport</keyword>
<evidence type="ECO:0000256" key="8">
    <source>
        <dbReference type="ARBA" id="ARBA00023136"/>
    </source>
</evidence>
<reference evidence="12" key="1">
    <citation type="submission" date="2009-12" db="EMBL/GenBank/DDBJ databases">
        <title>Complete sequence of Treponema primitia strain ZAS-2.</title>
        <authorList>
            <person name="Tetu S.G."/>
            <person name="Matson E."/>
            <person name="Ren Q."/>
            <person name="Seshadri R."/>
            <person name="Elbourne L."/>
            <person name="Hassan K.A."/>
            <person name="Durkin A."/>
            <person name="Radune D."/>
            <person name="Mohamoud Y."/>
            <person name="Shay R."/>
            <person name="Jin S."/>
            <person name="Zhang X."/>
            <person name="Lucey K."/>
            <person name="Ballor N.R."/>
            <person name="Ottesen E."/>
            <person name="Rosenthal R."/>
            <person name="Allen A."/>
            <person name="Leadbetter J.R."/>
            <person name="Paulsen I.T."/>
        </authorList>
    </citation>
    <scope>NUCLEOTIDE SEQUENCE [LARGE SCALE GENOMIC DNA]</scope>
    <source>
        <strain evidence="12">ATCC BAA-887 / DSM 12427 / ZAS-2</strain>
    </source>
</reference>
<gene>
    <name evidence="11" type="ordered locus">TREPR_1569</name>
</gene>
<evidence type="ECO:0000256" key="7">
    <source>
        <dbReference type="ARBA" id="ARBA00023065"/>
    </source>
</evidence>
<feature type="transmembrane region" description="Helical" evidence="10">
    <location>
        <begin position="367"/>
        <end position="392"/>
    </location>
</feature>
<dbReference type="HOGENOM" id="CLU_012893_0_1_12"/>
<sequence>MSNKKTSGTLTENIMGVMTENRLLLTLSIPMVISMTVQALYNIVDSIFVAQINENALTAVSLAFPVQNLMIAVSVGTGVGINAFLSRSLGEKNSDAANGSAVNGLFVIWLSSAVFIIAGIFFSQAYFRAQTDIQEIIEYGQDYMFIVCVFSLGIFNQVTLERLLSSTGKTFYAMCSQAAGAVINIILDPIMIFGLLGFPKMGVRGAAIATVIGQSLGALIALFFNLRVNHDIKLSFRKFRPNGRIIKAIYGVGIPAILMTAIGSIMTYGINKIVLPFTATAAAVFGVYFKLQSFVFMPIFGLSNAMVPIIAYNYGAKKKIRIIKTIRMSVIYATGIMLVGLVLFQLIPGPLLRMFNATEEMLAIGIPVLRIISLIFIFAGLCVVLNSVFQALGHGTESLIVSFARQLVILLPAAWLLSRTGSLAAVWWAFPISEIGSLVLSLIFMARIYSRKIKNIG</sequence>
<evidence type="ECO:0000256" key="2">
    <source>
        <dbReference type="ARBA" id="ARBA00022448"/>
    </source>
</evidence>
<dbReference type="GO" id="GO:0015297">
    <property type="term" value="F:antiporter activity"/>
    <property type="evidence" value="ECO:0007669"/>
    <property type="project" value="UniProtKB-KW"/>
</dbReference>
<dbReference type="PANTHER" id="PTHR43298:SF2">
    <property type="entry name" value="FMN_FAD EXPORTER YEEO-RELATED"/>
    <property type="match status" value="1"/>
</dbReference>
<dbReference type="InterPro" id="IPR048279">
    <property type="entry name" value="MdtK-like"/>
</dbReference>
<dbReference type="AlphaFoldDB" id="F5YPD7"/>
<evidence type="ECO:0000256" key="5">
    <source>
        <dbReference type="ARBA" id="ARBA00022692"/>
    </source>
</evidence>
<feature type="transmembrane region" description="Helical" evidence="10">
    <location>
        <begin position="56"/>
        <end position="81"/>
    </location>
</feature>
<evidence type="ECO:0000313" key="12">
    <source>
        <dbReference type="Proteomes" id="UP000009223"/>
    </source>
</evidence>
<dbReference type="RefSeq" id="WP_015708546.1">
    <property type="nucleotide sequence ID" value="NC_015578.1"/>
</dbReference>
<dbReference type="InterPro" id="IPR002528">
    <property type="entry name" value="MATE_fam"/>
</dbReference>
<evidence type="ECO:0000256" key="1">
    <source>
        <dbReference type="ARBA" id="ARBA00004651"/>
    </source>
</evidence>
<feature type="transmembrane region" description="Helical" evidence="10">
    <location>
        <begin position="23"/>
        <end position="44"/>
    </location>
</feature>
<dbReference type="GO" id="GO:0005886">
    <property type="term" value="C:plasma membrane"/>
    <property type="evidence" value="ECO:0007669"/>
    <property type="project" value="UniProtKB-SubCell"/>
</dbReference>
<dbReference type="Proteomes" id="UP000009223">
    <property type="component" value="Chromosome"/>
</dbReference>
<feature type="transmembrane region" description="Helical" evidence="10">
    <location>
        <begin position="295"/>
        <end position="314"/>
    </location>
</feature>
<keyword evidence="8 10" id="KW-0472">Membrane</keyword>
<dbReference type="GO" id="GO:0006811">
    <property type="term" value="P:monoatomic ion transport"/>
    <property type="evidence" value="ECO:0007669"/>
    <property type="project" value="UniProtKB-KW"/>
</dbReference>
<evidence type="ECO:0000256" key="4">
    <source>
        <dbReference type="ARBA" id="ARBA00022475"/>
    </source>
</evidence>
<dbReference type="eggNOG" id="COG0534">
    <property type="taxonomic scope" value="Bacteria"/>
</dbReference>
<dbReference type="InterPro" id="IPR050222">
    <property type="entry name" value="MATE_MdtK"/>
</dbReference>
<protein>
    <recommendedName>
        <fullName evidence="9">Multidrug-efflux transporter</fullName>
    </recommendedName>
</protein>
<keyword evidence="12" id="KW-1185">Reference proteome</keyword>
<organism evidence="11 12">
    <name type="scientific">Treponema primitia (strain ATCC BAA-887 / DSM 12427 / ZAS-2)</name>
    <dbReference type="NCBI Taxonomy" id="545694"/>
    <lineage>
        <taxon>Bacteria</taxon>
        <taxon>Pseudomonadati</taxon>
        <taxon>Spirochaetota</taxon>
        <taxon>Spirochaetia</taxon>
        <taxon>Spirochaetales</taxon>
        <taxon>Treponemataceae</taxon>
        <taxon>Treponema</taxon>
    </lineage>
</organism>
<dbReference type="KEGG" id="tpi:TREPR_1569"/>
<dbReference type="GO" id="GO:0042910">
    <property type="term" value="F:xenobiotic transmembrane transporter activity"/>
    <property type="evidence" value="ECO:0007669"/>
    <property type="project" value="InterPro"/>
</dbReference>
<dbReference type="NCBIfam" id="TIGR00797">
    <property type="entry name" value="matE"/>
    <property type="match status" value="1"/>
</dbReference>
<feature type="transmembrane region" description="Helical" evidence="10">
    <location>
        <begin position="245"/>
        <end position="266"/>
    </location>
</feature>
<evidence type="ECO:0000256" key="6">
    <source>
        <dbReference type="ARBA" id="ARBA00022989"/>
    </source>
</evidence>
<feature type="transmembrane region" description="Helical" evidence="10">
    <location>
        <begin position="171"/>
        <end position="198"/>
    </location>
</feature>
<evidence type="ECO:0000256" key="10">
    <source>
        <dbReference type="SAM" id="Phobius"/>
    </source>
</evidence>
<keyword evidence="3" id="KW-0050">Antiport</keyword>
<reference evidence="11 12" key="2">
    <citation type="journal article" date="2011" name="ISME J.">
        <title>RNA-seq reveals cooperative metabolic interactions between two termite-gut spirochete species in co-culture.</title>
        <authorList>
            <person name="Rosenthal A.Z."/>
            <person name="Matson E.G."/>
            <person name="Eldar A."/>
            <person name="Leadbetter J.R."/>
        </authorList>
    </citation>
    <scope>NUCLEOTIDE SEQUENCE [LARGE SCALE GENOMIC DNA]</scope>
    <source>
        <strain evidence="12">ATCC BAA-887 / DSM 12427 / ZAS-2</strain>
    </source>
</reference>
<feature type="transmembrane region" description="Helical" evidence="10">
    <location>
        <begin position="399"/>
        <end position="418"/>
    </location>
</feature>
<dbReference type="PIRSF" id="PIRSF006603">
    <property type="entry name" value="DinF"/>
    <property type="match status" value="1"/>
</dbReference>
<feature type="transmembrane region" description="Helical" evidence="10">
    <location>
        <begin position="143"/>
        <end position="159"/>
    </location>
</feature>
<feature type="transmembrane region" description="Helical" evidence="10">
    <location>
        <begin position="326"/>
        <end position="347"/>
    </location>
</feature>
<keyword evidence="4" id="KW-1003">Cell membrane</keyword>
<feature type="transmembrane region" description="Helical" evidence="10">
    <location>
        <begin position="101"/>
        <end position="122"/>
    </location>
</feature>
<feature type="transmembrane region" description="Helical" evidence="10">
    <location>
        <begin position="424"/>
        <end position="446"/>
    </location>
</feature>
<dbReference type="CDD" id="cd13144">
    <property type="entry name" value="MATE_like_4"/>
    <property type="match status" value="1"/>
</dbReference>
<evidence type="ECO:0000256" key="9">
    <source>
        <dbReference type="ARBA" id="ARBA00031636"/>
    </source>
</evidence>
<keyword evidence="7" id="KW-0406">Ion transport</keyword>
<accession>F5YPD7</accession>
<proteinExistence type="predicted"/>
<comment type="subcellular location">
    <subcellularLocation>
        <location evidence="1">Cell membrane</location>
        <topology evidence="1">Multi-pass membrane protein</topology>
    </subcellularLocation>
</comment>
<name>F5YPD7_TREPZ</name>
<evidence type="ECO:0000256" key="3">
    <source>
        <dbReference type="ARBA" id="ARBA00022449"/>
    </source>
</evidence>
<dbReference type="PANTHER" id="PTHR43298">
    <property type="entry name" value="MULTIDRUG RESISTANCE PROTEIN NORM-RELATED"/>
    <property type="match status" value="1"/>
</dbReference>
<keyword evidence="5 10" id="KW-0812">Transmembrane</keyword>
<feature type="transmembrane region" description="Helical" evidence="10">
    <location>
        <begin position="205"/>
        <end position="225"/>
    </location>
</feature>
<keyword evidence="6 10" id="KW-1133">Transmembrane helix</keyword>
<dbReference type="Pfam" id="PF01554">
    <property type="entry name" value="MatE"/>
    <property type="match status" value="2"/>
</dbReference>
<dbReference type="EMBL" id="CP001843">
    <property type="protein sequence ID" value="AEF86443.1"/>
    <property type="molecule type" value="Genomic_DNA"/>
</dbReference>
<dbReference type="STRING" id="545694.TREPR_1569"/>
<dbReference type="OrthoDB" id="9806302at2"/>